<feature type="signal peptide" evidence="3">
    <location>
        <begin position="1"/>
        <end position="25"/>
    </location>
</feature>
<evidence type="ECO:0000259" key="4">
    <source>
        <dbReference type="PROSITE" id="PS50198"/>
    </source>
</evidence>
<dbReference type="EC" id="5.2.1.8" evidence="5"/>
<evidence type="ECO:0000313" key="6">
    <source>
        <dbReference type="Proteomes" id="UP001220610"/>
    </source>
</evidence>
<evidence type="ECO:0000313" key="5">
    <source>
        <dbReference type="EMBL" id="WEK35223.1"/>
    </source>
</evidence>
<dbReference type="InterPro" id="IPR000297">
    <property type="entry name" value="PPIase_PpiC"/>
</dbReference>
<keyword evidence="1 5" id="KW-0413">Isomerase</keyword>
<evidence type="ECO:0000256" key="2">
    <source>
        <dbReference type="SAM" id="MobiDB-lite"/>
    </source>
</evidence>
<dbReference type="AlphaFoldDB" id="A0AAJ6BFK9"/>
<keyword evidence="1" id="KW-0697">Rotamase</keyword>
<protein>
    <submittedName>
        <fullName evidence="5">Peptidylprolyl isomerase</fullName>
        <ecNumber evidence="5">5.2.1.8</ecNumber>
    </submittedName>
</protein>
<feature type="chain" id="PRO_5042594270" evidence="3">
    <location>
        <begin position="26"/>
        <end position="242"/>
    </location>
</feature>
<keyword evidence="3" id="KW-0732">Signal</keyword>
<reference evidence="5" key="1">
    <citation type="submission" date="2023-03" db="EMBL/GenBank/DDBJ databases">
        <title>Andean soil-derived lignocellulolytic bacterial consortium as a source of novel taxa and putative plastic-active enzymes.</title>
        <authorList>
            <person name="Diaz-Garcia L."/>
            <person name="Chuvochina M."/>
            <person name="Feuerriegel G."/>
            <person name="Bunk B."/>
            <person name="Sproer C."/>
            <person name="Streit W.R."/>
            <person name="Rodriguez L.M."/>
            <person name="Overmann J."/>
            <person name="Jimenez D.J."/>
        </authorList>
    </citation>
    <scope>NUCLEOTIDE SEQUENCE</scope>
    <source>
        <strain evidence="5">MAG 7</strain>
    </source>
</reference>
<organism evidence="5 6">
    <name type="scientific">Candidatus Pseudobacter hemicellulosilyticus</name>
    <dbReference type="NCBI Taxonomy" id="3121375"/>
    <lineage>
        <taxon>Bacteria</taxon>
        <taxon>Pseudomonadati</taxon>
        <taxon>Bacteroidota</taxon>
        <taxon>Chitinophagia</taxon>
        <taxon>Chitinophagales</taxon>
        <taxon>Chitinophagaceae</taxon>
        <taxon>Pseudobacter</taxon>
    </lineage>
</organism>
<dbReference type="Proteomes" id="UP001220610">
    <property type="component" value="Chromosome"/>
</dbReference>
<feature type="region of interest" description="Disordered" evidence="2">
    <location>
        <begin position="27"/>
        <end position="50"/>
    </location>
</feature>
<proteinExistence type="predicted"/>
<evidence type="ECO:0000256" key="3">
    <source>
        <dbReference type="SAM" id="SignalP"/>
    </source>
</evidence>
<dbReference type="EMBL" id="CP119311">
    <property type="protein sequence ID" value="WEK35223.1"/>
    <property type="molecule type" value="Genomic_DNA"/>
</dbReference>
<dbReference type="InterPro" id="IPR046357">
    <property type="entry name" value="PPIase_dom_sf"/>
</dbReference>
<name>A0AAJ6BFK9_9BACT</name>
<dbReference type="GO" id="GO:0003755">
    <property type="term" value="F:peptidyl-prolyl cis-trans isomerase activity"/>
    <property type="evidence" value="ECO:0007669"/>
    <property type="project" value="UniProtKB-KW"/>
</dbReference>
<feature type="domain" description="PpiC" evidence="4">
    <location>
        <begin position="126"/>
        <end position="226"/>
    </location>
</feature>
<evidence type="ECO:0000256" key="1">
    <source>
        <dbReference type="PROSITE-ProRule" id="PRU00278"/>
    </source>
</evidence>
<feature type="compositionally biased region" description="Low complexity" evidence="2">
    <location>
        <begin position="33"/>
        <end position="50"/>
    </location>
</feature>
<sequence length="242" mass="26463">MTRSQKIVLPALLIAALACSQWLPAQTKPGSSQPARTGQPARPAAAAKTPAAKMTMAQLKTAIEKSGNSPLYVKDVLKKKFSIDTITIFRTQHFAGLADSIAYHGAVGKVYGPFEKGKILVQVLDKAPNRFNHIAQLYLDTSLFRAHFADSLATSIMERVHAGKASFKDMVRTYSSGGETAEGGDMGWMAKGSMIPAIEKELSFRKKGELFKVWTPNGVHIIQKLDDAKEDHGYALLMRIFL</sequence>
<dbReference type="PROSITE" id="PS50198">
    <property type="entry name" value="PPIC_PPIASE_2"/>
    <property type="match status" value="1"/>
</dbReference>
<dbReference type="SUPFAM" id="SSF54534">
    <property type="entry name" value="FKBP-like"/>
    <property type="match status" value="1"/>
</dbReference>
<gene>
    <name evidence="5" type="ORF">P0Y53_22260</name>
</gene>
<dbReference type="PROSITE" id="PS51257">
    <property type="entry name" value="PROKAR_LIPOPROTEIN"/>
    <property type="match status" value="1"/>
</dbReference>
<accession>A0AAJ6BFK9</accession>
<dbReference type="Pfam" id="PF13616">
    <property type="entry name" value="Rotamase_3"/>
    <property type="match status" value="1"/>
</dbReference>
<dbReference type="Gene3D" id="3.10.50.40">
    <property type="match status" value="1"/>
</dbReference>